<keyword evidence="3" id="KW-1185">Reference proteome</keyword>
<dbReference type="PANTHER" id="PTHR31672:SF13">
    <property type="entry name" value="F-BOX PROTEIN CPR30-LIKE"/>
    <property type="match status" value="1"/>
</dbReference>
<accession>A0ABD3DSZ4</accession>
<dbReference type="InterPro" id="IPR050796">
    <property type="entry name" value="SCF_F-box_component"/>
</dbReference>
<dbReference type="InterPro" id="IPR001810">
    <property type="entry name" value="F-box_dom"/>
</dbReference>
<dbReference type="InterPro" id="IPR017451">
    <property type="entry name" value="F-box-assoc_interact_dom"/>
</dbReference>
<proteinExistence type="predicted"/>
<gene>
    <name evidence="2" type="ORF">CASFOL_010570</name>
</gene>
<dbReference type="Pfam" id="PF07734">
    <property type="entry name" value="FBA_1"/>
    <property type="match status" value="1"/>
</dbReference>
<evidence type="ECO:0000313" key="3">
    <source>
        <dbReference type="Proteomes" id="UP001632038"/>
    </source>
</evidence>
<evidence type="ECO:0000259" key="1">
    <source>
        <dbReference type="PROSITE" id="PS50181"/>
    </source>
</evidence>
<sequence>MSRKQSAKMAQSLTDLPPNILIEILVRLPLKAVFVIRSVCKTLLSLATPDPHFIDLHSSNSAQILVFQFGNAYKPSHLLRLAEPELDISPRYVDNLVLKPLFQLPKMGTSFNFYRTYHQEENKFVLANSCNGLVFFVRRHAGDERSLVCNPVTNEYLIIPGIDEKIRLDSRTKSMWLGFSPGSNQYKVLRLFTSLNVDPVEVRAQVFVIGSDSWRDLEGVPLGSDHSWDLCSAFLSGLMYWLDQSWSGIIFFDFELEIFGDVAFPSEFTDEQLRNKHCMSIGVLGGCLCLGYNDFDAKHVEIWMMRKVCGDQESWNKEFVFDTVRPMGQPVLGRFKPLQFLRNGEILMLWIGNDLVCYDPKMNSLRYVGFNRLRLTPKAVALTPSFVPLKETLKVDEVLSRYVRPRKVMKRSYEKGRKITY</sequence>
<dbReference type="AlphaFoldDB" id="A0ABD3DSZ4"/>
<dbReference type="InterPro" id="IPR036047">
    <property type="entry name" value="F-box-like_dom_sf"/>
</dbReference>
<name>A0ABD3DSZ4_9LAMI</name>
<dbReference type="PROSITE" id="PS50181">
    <property type="entry name" value="FBOX"/>
    <property type="match status" value="1"/>
</dbReference>
<reference evidence="3" key="1">
    <citation type="journal article" date="2024" name="IScience">
        <title>Strigolactones Initiate the Formation of Haustorium-like Structures in Castilleja.</title>
        <authorList>
            <person name="Buerger M."/>
            <person name="Peterson D."/>
            <person name="Chory J."/>
        </authorList>
    </citation>
    <scope>NUCLEOTIDE SEQUENCE [LARGE SCALE GENOMIC DNA]</scope>
</reference>
<dbReference type="Proteomes" id="UP001632038">
    <property type="component" value="Unassembled WGS sequence"/>
</dbReference>
<dbReference type="EMBL" id="JAVIJP010000013">
    <property type="protein sequence ID" value="KAL3645390.1"/>
    <property type="molecule type" value="Genomic_DNA"/>
</dbReference>
<dbReference type="NCBIfam" id="TIGR01640">
    <property type="entry name" value="F_box_assoc_1"/>
    <property type="match status" value="1"/>
</dbReference>
<dbReference type="SMART" id="SM00256">
    <property type="entry name" value="FBOX"/>
    <property type="match status" value="1"/>
</dbReference>
<comment type="caution">
    <text evidence="2">The sequence shown here is derived from an EMBL/GenBank/DDBJ whole genome shotgun (WGS) entry which is preliminary data.</text>
</comment>
<organism evidence="2 3">
    <name type="scientific">Castilleja foliolosa</name>
    <dbReference type="NCBI Taxonomy" id="1961234"/>
    <lineage>
        <taxon>Eukaryota</taxon>
        <taxon>Viridiplantae</taxon>
        <taxon>Streptophyta</taxon>
        <taxon>Embryophyta</taxon>
        <taxon>Tracheophyta</taxon>
        <taxon>Spermatophyta</taxon>
        <taxon>Magnoliopsida</taxon>
        <taxon>eudicotyledons</taxon>
        <taxon>Gunneridae</taxon>
        <taxon>Pentapetalae</taxon>
        <taxon>asterids</taxon>
        <taxon>lamiids</taxon>
        <taxon>Lamiales</taxon>
        <taxon>Orobanchaceae</taxon>
        <taxon>Pedicularideae</taxon>
        <taxon>Castillejinae</taxon>
        <taxon>Castilleja</taxon>
    </lineage>
</organism>
<evidence type="ECO:0000313" key="2">
    <source>
        <dbReference type="EMBL" id="KAL3645390.1"/>
    </source>
</evidence>
<dbReference type="Pfam" id="PF00646">
    <property type="entry name" value="F-box"/>
    <property type="match status" value="1"/>
</dbReference>
<dbReference type="PANTHER" id="PTHR31672">
    <property type="entry name" value="BNACNNG10540D PROTEIN"/>
    <property type="match status" value="1"/>
</dbReference>
<dbReference type="SUPFAM" id="SSF81383">
    <property type="entry name" value="F-box domain"/>
    <property type="match status" value="1"/>
</dbReference>
<feature type="domain" description="F-box" evidence="1">
    <location>
        <begin position="10"/>
        <end position="56"/>
    </location>
</feature>
<dbReference type="InterPro" id="IPR006527">
    <property type="entry name" value="F-box-assoc_dom_typ1"/>
</dbReference>
<protein>
    <recommendedName>
        <fullName evidence="1">F-box domain-containing protein</fullName>
    </recommendedName>
</protein>